<dbReference type="Gene3D" id="3.40.50.300">
    <property type="entry name" value="P-loop containing nucleotide triphosphate hydrolases"/>
    <property type="match status" value="1"/>
</dbReference>
<feature type="domain" description="CP-type G" evidence="6">
    <location>
        <begin position="16"/>
        <end position="180"/>
    </location>
</feature>
<dbReference type="InterPro" id="IPR030378">
    <property type="entry name" value="G_CP_dom"/>
</dbReference>
<feature type="binding site" evidence="5">
    <location>
        <position position="176"/>
    </location>
    <ligand>
        <name>GTP</name>
        <dbReference type="ChEBI" id="CHEBI:37565"/>
    </ligand>
</feature>
<comment type="subcellular location">
    <subcellularLocation>
        <location evidence="4">Cytoplasm</location>
    </subcellularLocation>
</comment>
<evidence type="ECO:0000256" key="1">
    <source>
        <dbReference type="ARBA" id="ARBA00014898"/>
    </source>
</evidence>
<evidence type="ECO:0000259" key="6">
    <source>
        <dbReference type="PROSITE" id="PS51721"/>
    </source>
</evidence>
<dbReference type="PIRSF" id="PIRSF006230">
    <property type="entry name" value="MG442"/>
    <property type="match status" value="1"/>
</dbReference>
<evidence type="ECO:0000313" key="8">
    <source>
        <dbReference type="Proteomes" id="UP000051256"/>
    </source>
</evidence>
<dbReference type="GO" id="GO:0005737">
    <property type="term" value="C:cytoplasm"/>
    <property type="evidence" value="ECO:0007669"/>
    <property type="project" value="UniProtKB-SubCell"/>
</dbReference>
<dbReference type="InterPro" id="IPR016478">
    <property type="entry name" value="GTPase_MTG1"/>
</dbReference>
<dbReference type="Proteomes" id="UP000051256">
    <property type="component" value="Unassembled WGS sequence"/>
</dbReference>
<dbReference type="GO" id="GO:0005525">
    <property type="term" value="F:GTP binding"/>
    <property type="evidence" value="ECO:0007669"/>
    <property type="project" value="UniProtKB-KW"/>
</dbReference>
<feature type="binding site" evidence="5">
    <location>
        <begin position="132"/>
        <end position="137"/>
    </location>
    <ligand>
        <name>GTP</name>
        <dbReference type="ChEBI" id="CHEBI:37565"/>
    </ligand>
</feature>
<dbReference type="CDD" id="cd01856">
    <property type="entry name" value="YlqF"/>
    <property type="match status" value="1"/>
</dbReference>
<comment type="function">
    <text evidence="4">Required for a late step of 50S ribosomal subunit assembly. Has GTPase activity.</text>
</comment>
<dbReference type="STRING" id="1423802.FC56_GL000541"/>
<dbReference type="InterPro" id="IPR019991">
    <property type="entry name" value="GTP-bd_ribosome_bgen"/>
</dbReference>
<keyword evidence="3 4" id="KW-0342">GTP-binding</keyword>
<keyword evidence="4" id="KW-0963">Cytoplasm</keyword>
<dbReference type="Pfam" id="PF01926">
    <property type="entry name" value="MMR_HSR1"/>
    <property type="match status" value="1"/>
</dbReference>
<evidence type="ECO:0000256" key="2">
    <source>
        <dbReference type="ARBA" id="ARBA00022741"/>
    </source>
</evidence>
<protein>
    <recommendedName>
        <fullName evidence="1 4">Ribosome biogenesis GTPase A</fullName>
    </recommendedName>
</protein>
<dbReference type="PANTHER" id="PTHR45782:SF4">
    <property type="entry name" value="MITOCHONDRIAL RIBOSOME-ASSOCIATED GTPASE 1"/>
    <property type="match status" value="1"/>
</dbReference>
<dbReference type="PATRIC" id="fig|1423802.4.peg.551"/>
<evidence type="ECO:0000256" key="5">
    <source>
        <dbReference type="PIRSR" id="PIRSR006230-1"/>
    </source>
</evidence>
<evidence type="ECO:0000313" key="7">
    <source>
        <dbReference type="EMBL" id="KRM93822.1"/>
    </source>
</evidence>
<dbReference type="GO" id="GO:0003924">
    <property type="term" value="F:GTPase activity"/>
    <property type="evidence" value="ECO:0007669"/>
    <property type="project" value="TreeGrafter"/>
</dbReference>
<organism evidence="7 8">
    <name type="scientific">Lentilactobacillus senioris DSM 24302 = JCM 17472</name>
    <dbReference type="NCBI Taxonomy" id="1423802"/>
    <lineage>
        <taxon>Bacteria</taxon>
        <taxon>Bacillati</taxon>
        <taxon>Bacillota</taxon>
        <taxon>Bacilli</taxon>
        <taxon>Lactobacillales</taxon>
        <taxon>Lactobacillaceae</taxon>
        <taxon>Lentilactobacillus</taxon>
    </lineage>
</organism>
<comment type="caution">
    <text evidence="7">The sequence shown here is derived from an EMBL/GenBank/DDBJ whole genome shotgun (WGS) entry which is preliminary data.</text>
</comment>
<dbReference type="AlphaFoldDB" id="A0A0R2CPX1"/>
<dbReference type="EMBL" id="AYZR01000008">
    <property type="protein sequence ID" value="KRM93822.1"/>
    <property type="molecule type" value="Genomic_DNA"/>
</dbReference>
<keyword evidence="8" id="KW-1185">Reference proteome</keyword>
<dbReference type="SUPFAM" id="SSF52540">
    <property type="entry name" value="P-loop containing nucleoside triphosphate hydrolases"/>
    <property type="match status" value="1"/>
</dbReference>
<proteinExistence type="inferred from homology"/>
<dbReference type="RefSeq" id="WP_056978320.1">
    <property type="nucleotide sequence ID" value="NZ_AYZR01000008.1"/>
</dbReference>
<accession>A0A0R2CPX1</accession>
<dbReference type="InterPro" id="IPR027417">
    <property type="entry name" value="P-loop_NTPase"/>
</dbReference>
<gene>
    <name evidence="7" type="ORF">FC56_GL000541</name>
</gene>
<dbReference type="InterPro" id="IPR006073">
    <property type="entry name" value="GTP-bd"/>
</dbReference>
<dbReference type="GO" id="GO:0006412">
    <property type="term" value="P:translation"/>
    <property type="evidence" value="ECO:0007669"/>
    <property type="project" value="TreeGrafter"/>
</dbReference>
<name>A0A0R2CPX1_9LACO</name>
<keyword evidence="2 4" id="KW-0547">Nucleotide-binding</keyword>
<dbReference type="InterPro" id="IPR023179">
    <property type="entry name" value="GTP-bd_ortho_bundle_sf"/>
</dbReference>
<dbReference type="FunFam" id="3.40.50.300:FF:000590">
    <property type="entry name" value="Ribosome biogenesis GTPase A"/>
    <property type="match status" value="1"/>
</dbReference>
<comment type="similarity">
    <text evidence="4">Belongs to the TRAFAC class YlqF/YawG GTPase family. MTG1 subfamily.</text>
</comment>
<dbReference type="PANTHER" id="PTHR45782">
    <property type="entry name" value="MITOCHONDRIAL RIBOSOME-ASSOCIATED GTPASE 1"/>
    <property type="match status" value="1"/>
</dbReference>
<dbReference type="Gene3D" id="1.10.1580.10">
    <property type="match status" value="1"/>
</dbReference>
<dbReference type="NCBIfam" id="TIGR03596">
    <property type="entry name" value="GTPase_YlqF"/>
    <property type="match status" value="1"/>
</dbReference>
<evidence type="ECO:0000256" key="4">
    <source>
        <dbReference type="PIRNR" id="PIRNR006230"/>
    </source>
</evidence>
<sequence>MAVTIQWFPGHMAKAIREFEENISLVDIVFELVDARAPYSTLNPEIARISANKPHLYILTKRDLADEKLTRQWLNYFHSQNSAAIAVDAKGKFGVKDILTAINPLLKDKLERELAKGMKPRPIRAIAVGVPNVGKSTVLNRLVKRRAAQVGNRPGVTKGQQWLKADNHLELLDTPGILWPKFQDQLIADKLALTGAIKDSVYHSDDIALFGLEYFVAHYPQALQERYKLTEEDLELPTADLLLLITKNIGMRDDYERASNRIILDMRSKKVGPFTLDTLEDIDNE</sequence>
<evidence type="ECO:0000256" key="3">
    <source>
        <dbReference type="ARBA" id="ARBA00023134"/>
    </source>
</evidence>
<reference evidence="7 8" key="1">
    <citation type="journal article" date="2015" name="Genome Announc.">
        <title>Expanding the biotechnology potential of lactobacilli through comparative genomics of 213 strains and associated genera.</title>
        <authorList>
            <person name="Sun Z."/>
            <person name="Harris H.M."/>
            <person name="McCann A."/>
            <person name="Guo C."/>
            <person name="Argimon S."/>
            <person name="Zhang W."/>
            <person name="Yang X."/>
            <person name="Jeffery I.B."/>
            <person name="Cooney J.C."/>
            <person name="Kagawa T.F."/>
            <person name="Liu W."/>
            <person name="Song Y."/>
            <person name="Salvetti E."/>
            <person name="Wrobel A."/>
            <person name="Rasinkangas P."/>
            <person name="Parkhill J."/>
            <person name="Rea M.C."/>
            <person name="O'Sullivan O."/>
            <person name="Ritari J."/>
            <person name="Douillard F.P."/>
            <person name="Paul Ross R."/>
            <person name="Yang R."/>
            <person name="Briner A.E."/>
            <person name="Felis G.E."/>
            <person name="de Vos W.M."/>
            <person name="Barrangou R."/>
            <person name="Klaenhammer T.R."/>
            <person name="Caufield P.W."/>
            <person name="Cui Y."/>
            <person name="Zhang H."/>
            <person name="O'Toole P.W."/>
        </authorList>
    </citation>
    <scope>NUCLEOTIDE SEQUENCE [LARGE SCALE GENOMIC DNA]</scope>
    <source>
        <strain evidence="7 8">DSM 24302</strain>
    </source>
</reference>
<dbReference type="PROSITE" id="PS51721">
    <property type="entry name" value="G_CP"/>
    <property type="match status" value="1"/>
</dbReference>